<dbReference type="AlphaFoldDB" id="A0A2Z2HLH3"/>
<feature type="site" description="Increases nucleophilicity of active site Cys" evidence="7">
    <location>
        <position position="429"/>
    </location>
</feature>
<comment type="function">
    <text evidence="7">Catalyzes the ATP-dependent amidation of the two carboxylate groups at positions a and c of cobyrinate, using either L-glutamine or ammonia as the nitrogen source.</text>
</comment>
<evidence type="ECO:0000256" key="7">
    <source>
        <dbReference type="HAMAP-Rule" id="MF_00027"/>
    </source>
</evidence>
<gene>
    <name evidence="7" type="primary">cbiA</name>
    <name evidence="10" type="ORF">NMSP_0082</name>
</gene>
<comment type="similarity">
    <text evidence="7">Belongs to the CobB/CbiA family.</text>
</comment>
<evidence type="ECO:0000256" key="2">
    <source>
        <dbReference type="ARBA" id="ARBA00022598"/>
    </source>
</evidence>
<comment type="miscellaneous">
    <text evidence="7">The a and c carboxylates of cobyrinate are activated for nucleophilic attack via formation of a phosphorylated intermediate by ATP. CbiA catalyzes first the amidation of the c-carboxylate, and then that of the a-carboxylate.</text>
</comment>
<dbReference type="CDD" id="cd03130">
    <property type="entry name" value="GATase1_CobB"/>
    <property type="match status" value="1"/>
</dbReference>
<dbReference type="SUPFAM" id="SSF52317">
    <property type="entry name" value="Class I glutamine amidotransferase-like"/>
    <property type="match status" value="1"/>
</dbReference>
<dbReference type="SUPFAM" id="SSF52540">
    <property type="entry name" value="P-loop containing nucleoside triphosphate hydrolases"/>
    <property type="match status" value="1"/>
</dbReference>
<dbReference type="Pfam" id="PF01656">
    <property type="entry name" value="CbiA"/>
    <property type="match status" value="1"/>
</dbReference>
<dbReference type="InterPro" id="IPR027417">
    <property type="entry name" value="P-loop_NTPase"/>
</dbReference>
<reference evidence="10 11" key="1">
    <citation type="journal article" date="2017" name="Environ. Microbiol.">
        <title>Genome and epigenome of a novel marine Thaumarchaeota strain suggest viral infection, phosphorothioation DNA modification and multiple restriction systems.</title>
        <authorList>
            <person name="Ahlgren N.A."/>
            <person name="Chen Y."/>
            <person name="Needham D.M."/>
            <person name="Parada A.E."/>
            <person name="Sachdeva R."/>
            <person name="Trinh V."/>
            <person name="Chen T."/>
            <person name="Fuhrman J.A."/>
        </authorList>
    </citation>
    <scope>NUCLEOTIDE SEQUENCE [LARGE SCALE GENOMIC DNA]</scope>
    <source>
        <strain evidence="10 11">SPOT01</strain>
    </source>
</reference>
<dbReference type="EC" id="6.3.5.11" evidence="7"/>
<dbReference type="UniPathway" id="UPA00148">
    <property type="reaction ID" value="UER00231"/>
</dbReference>
<keyword evidence="5 7" id="KW-0460">Magnesium</keyword>
<evidence type="ECO:0000313" key="10">
    <source>
        <dbReference type="EMBL" id="ARS63716.1"/>
    </source>
</evidence>
<proteinExistence type="inferred from homology"/>
<feature type="domain" description="CobB/CobQ-like glutamine amidotransferase" evidence="9">
    <location>
        <begin position="245"/>
        <end position="436"/>
    </location>
</feature>
<keyword evidence="11" id="KW-1185">Reference proteome</keyword>
<name>A0A2Z2HLH3_9ARCH</name>
<dbReference type="NCBIfam" id="NF002204">
    <property type="entry name" value="PRK01077.1"/>
    <property type="match status" value="1"/>
</dbReference>
<protein>
    <recommendedName>
        <fullName evidence="7">Cobyrinate a,c-diamide synthase</fullName>
        <ecNumber evidence="7">6.3.5.11</ecNumber>
    </recommendedName>
    <alternativeName>
        <fullName evidence="7">Cobyrinic acid a,c-diamide synthetase</fullName>
    </alternativeName>
</protein>
<dbReference type="GO" id="GO:0005524">
    <property type="term" value="F:ATP binding"/>
    <property type="evidence" value="ECO:0007669"/>
    <property type="project" value="UniProtKB-UniRule"/>
</dbReference>
<dbReference type="PANTHER" id="PTHR43873:SF1">
    <property type="entry name" value="COBYRINATE A,C-DIAMIDE SYNTHASE"/>
    <property type="match status" value="1"/>
</dbReference>
<keyword evidence="4 7" id="KW-0067">ATP-binding</keyword>
<evidence type="ECO:0000256" key="3">
    <source>
        <dbReference type="ARBA" id="ARBA00022741"/>
    </source>
</evidence>
<dbReference type="GeneID" id="32900586"/>
<evidence type="ECO:0000259" key="9">
    <source>
        <dbReference type="Pfam" id="PF07685"/>
    </source>
</evidence>
<evidence type="ECO:0000259" key="8">
    <source>
        <dbReference type="Pfam" id="PF01656"/>
    </source>
</evidence>
<dbReference type="InterPro" id="IPR004484">
    <property type="entry name" value="CbiA/CobB_synth"/>
</dbReference>
<dbReference type="Gene3D" id="3.40.50.880">
    <property type="match status" value="1"/>
</dbReference>
<evidence type="ECO:0000256" key="6">
    <source>
        <dbReference type="ARBA" id="ARBA00022962"/>
    </source>
</evidence>
<dbReference type="HAMAP" id="MF_00027">
    <property type="entry name" value="CobB_CbiA"/>
    <property type="match status" value="1"/>
</dbReference>
<dbReference type="GO" id="GO:0009236">
    <property type="term" value="P:cobalamin biosynthetic process"/>
    <property type="evidence" value="ECO:0007669"/>
    <property type="project" value="UniProtKB-UniRule"/>
</dbReference>
<accession>A0A2Z2HLH3</accession>
<dbReference type="RefSeq" id="WP_086906955.1">
    <property type="nucleotide sequence ID" value="NZ_CP021324.1"/>
</dbReference>
<dbReference type="Proteomes" id="UP000249949">
    <property type="component" value="Chromosome"/>
</dbReference>
<evidence type="ECO:0000313" key="11">
    <source>
        <dbReference type="Proteomes" id="UP000249949"/>
    </source>
</evidence>
<dbReference type="EMBL" id="CP021324">
    <property type="protein sequence ID" value="ARS63716.1"/>
    <property type="molecule type" value="Genomic_DNA"/>
</dbReference>
<dbReference type="InterPro" id="IPR029062">
    <property type="entry name" value="Class_I_gatase-like"/>
</dbReference>
<sequence length="451" mass="50098">MKIPRIVLAGATSGVGKTSITCSIIHALQKRGFSVQPFKVGPDYIDPSYLSTISKNETYNLDVWLMGKKQVLESFVSHSNSDISIIEGVMGYYDGFEGNSNHASTHHVASITKSPVILVLDASKTARSIGATALGFQKFHKNSRIVGVILNKIGSKKHEILCRDALEKTKLSIIGVIPKNPILNLESRHLGLISTYDNKILKNKLEKVSKIISESLDVDKILKIIKNPVSIPKNQTKTNKKSKVKIAIALDNSFNFYYDDNLNALRRNGASLTFFSPIKNKKIPKCDGLYIGGGFPEILGNDLSKNQSMKKSIKKLSDNDFPIYAECGGLMYLTKSITNNKKKYKMVGLIDAETIMTKKMRLNYTKGKLSSKNILSDTLHGFQGHEFHYSQLKSVASDSKFAFDLEIGEGIKNHKDGIIQNNTLASYGHLYFDSSNYAQIFVNNCVNKSRK</sequence>
<evidence type="ECO:0000256" key="4">
    <source>
        <dbReference type="ARBA" id="ARBA00022840"/>
    </source>
</evidence>
<comment type="domain">
    <text evidence="7">Comprises of two domains. The C-terminal domain contains the binding site for glutamine and catalyzes the hydrolysis of this substrate to glutamate and ammonia. The N-terminal domain is anticipated to bind ATP and cobyrinate and catalyzes the ultimate synthesis of the diamide product. The ammonia produced via the glutaminase domain is probably translocated to the adjacent domain via a molecular tunnel, where it reacts with an activated intermediate.</text>
</comment>
<dbReference type="GO" id="GO:0042242">
    <property type="term" value="F:cobyrinic acid a,c-diamide synthase activity"/>
    <property type="evidence" value="ECO:0007669"/>
    <property type="project" value="UniProtKB-UniRule"/>
</dbReference>
<comment type="pathway">
    <text evidence="7">Cofactor biosynthesis; adenosylcobalamin biosynthesis; cob(II)yrinate a,c-diamide from sirohydrochlorin (anaerobic route): step 10/10.</text>
</comment>
<dbReference type="NCBIfam" id="TIGR00379">
    <property type="entry name" value="cobB"/>
    <property type="match status" value="1"/>
</dbReference>
<dbReference type="OrthoDB" id="8896at2157"/>
<dbReference type="PROSITE" id="PS51274">
    <property type="entry name" value="GATASE_COBBQ"/>
    <property type="match status" value="1"/>
</dbReference>
<evidence type="ECO:0000256" key="5">
    <source>
        <dbReference type="ARBA" id="ARBA00022842"/>
    </source>
</evidence>
<comment type="cofactor">
    <cofactor evidence="1 7">
        <name>Mg(2+)</name>
        <dbReference type="ChEBI" id="CHEBI:18420"/>
    </cofactor>
</comment>
<feature type="active site" description="Nucleophile" evidence="7">
    <location>
        <position position="327"/>
    </location>
</feature>
<dbReference type="PANTHER" id="PTHR43873">
    <property type="entry name" value="COBYRINATE A,C-DIAMIDE SYNTHASE"/>
    <property type="match status" value="1"/>
</dbReference>
<dbReference type="KEGG" id="nct:NMSP_0082"/>
<keyword evidence="3 7" id="KW-0547">Nucleotide-binding</keyword>
<dbReference type="CDD" id="cd05388">
    <property type="entry name" value="CobB_N"/>
    <property type="match status" value="1"/>
</dbReference>
<organism evidence="10 11">
    <name type="scientific">Candidatus Nitrosomarinus catalinensis</name>
    <dbReference type="NCBI Taxonomy" id="1898749"/>
    <lineage>
        <taxon>Archaea</taxon>
        <taxon>Nitrososphaerota</taxon>
        <taxon>Nitrososphaeria</taxon>
        <taxon>Nitrosopumilales</taxon>
        <taxon>Nitrosopumilaceae</taxon>
        <taxon>Candidatus Nitrosomarinus</taxon>
    </lineage>
</organism>
<dbReference type="InterPro" id="IPR011698">
    <property type="entry name" value="GATase_3"/>
</dbReference>
<dbReference type="Pfam" id="PF07685">
    <property type="entry name" value="GATase_3"/>
    <property type="match status" value="1"/>
</dbReference>
<dbReference type="Gene3D" id="3.40.50.300">
    <property type="entry name" value="P-loop containing nucleotide triphosphate hydrolases"/>
    <property type="match status" value="2"/>
</dbReference>
<keyword evidence="6 7" id="KW-0315">Glutamine amidotransferase</keyword>
<evidence type="ECO:0000256" key="1">
    <source>
        <dbReference type="ARBA" id="ARBA00001946"/>
    </source>
</evidence>
<dbReference type="InterPro" id="IPR002586">
    <property type="entry name" value="CobQ/CobB/MinD/ParA_Nub-bd_dom"/>
</dbReference>
<comment type="catalytic activity">
    <reaction evidence="7">
        <text>cob(II)yrinate + 2 L-glutamine + 2 ATP + 2 H2O = cob(II)yrinate a,c diamide + 2 L-glutamate + 2 ADP + 2 phosphate + 2 H(+)</text>
        <dbReference type="Rhea" id="RHEA:26289"/>
        <dbReference type="ChEBI" id="CHEBI:15377"/>
        <dbReference type="ChEBI" id="CHEBI:15378"/>
        <dbReference type="ChEBI" id="CHEBI:29985"/>
        <dbReference type="ChEBI" id="CHEBI:30616"/>
        <dbReference type="ChEBI" id="CHEBI:43474"/>
        <dbReference type="ChEBI" id="CHEBI:58359"/>
        <dbReference type="ChEBI" id="CHEBI:58537"/>
        <dbReference type="ChEBI" id="CHEBI:58894"/>
        <dbReference type="ChEBI" id="CHEBI:456216"/>
        <dbReference type="EC" id="6.3.5.11"/>
    </reaction>
</comment>
<keyword evidence="2 7" id="KW-0436">Ligase</keyword>
<feature type="domain" description="CobQ/CobB/MinD/ParA nucleotide binding" evidence="8">
    <location>
        <begin position="6"/>
        <end position="189"/>
    </location>
</feature>
<keyword evidence="7" id="KW-0169">Cobalamin biosynthesis</keyword>